<evidence type="ECO:0000313" key="2">
    <source>
        <dbReference type="Proteomes" id="UP001186974"/>
    </source>
</evidence>
<dbReference type="EMBL" id="JAWDJW010004624">
    <property type="protein sequence ID" value="KAK3073441.1"/>
    <property type="molecule type" value="Genomic_DNA"/>
</dbReference>
<gene>
    <name evidence="1" type="ORF">LTS18_014439</name>
</gene>
<sequence length="112" mass="13412">MRQQLEHEQEVLFETAGFQIHEYEVDDQPPEVENEELLEEIFNENQGLNNAEKEFLVMIDAVHSLKRLQDWWSWRLEKTRAFVVLTGLVKVVKENRMRDDQPTKRIKPLSHP</sequence>
<name>A0ACC3DGT3_9PEZI</name>
<comment type="caution">
    <text evidence="1">The sequence shown here is derived from an EMBL/GenBank/DDBJ whole genome shotgun (WGS) entry which is preliminary data.</text>
</comment>
<dbReference type="Proteomes" id="UP001186974">
    <property type="component" value="Unassembled WGS sequence"/>
</dbReference>
<keyword evidence="2" id="KW-1185">Reference proteome</keyword>
<proteinExistence type="predicted"/>
<accession>A0ACC3DGT3</accession>
<reference evidence="1" key="1">
    <citation type="submission" date="2024-09" db="EMBL/GenBank/DDBJ databases">
        <title>Black Yeasts Isolated from many extreme environments.</title>
        <authorList>
            <person name="Coleine C."/>
            <person name="Stajich J.E."/>
            <person name="Selbmann L."/>
        </authorList>
    </citation>
    <scope>NUCLEOTIDE SEQUENCE</scope>
    <source>
        <strain evidence="1">CCFEE 5737</strain>
    </source>
</reference>
<organism evidence="1 2">
    <name type="scientific">Coniosporium uncinatum</name>
    <dbReference type="NCBI Taxonomy" id="93489"/>
    <lineage>
        <taxon>Eukaryota</taxon>
        <taxon>Fungi</taxon>
        <taxon>Dikarya</taxon>
        <taxon>Ascomycota</taxon>
        <taxon>Pezizomycotina</taxon>
        <taxon>Dothideomycetes</taxon>
        <taxon>Dothideomycetes incertae sedis</taxon>
        <taxon>Coniosporium</taxon>
    </lineage>
</organism>
<evidence type="ECO:0000313" key="1">
    <source>
        <dbReference type="EMBL" id="KAK3073441.1"/>
    </source>
</evidence>
<protein>
    <submittedName>
        <fullName evidence="1">Uncharacterized protein</fullName>
    </submittedName>
</protein>